<evidence type="ECO:0000256" key="5">
    <source>
        <dbReference type="ARBA" id="ARBA00022537"/>
    </source>
</evidence>
<accession>A0AAV6U1G0</accession>
<dbReference type="InterPro" id="IPR051616">
    <property type="entry name" value="Cul2-RING_E3_ligase_SR"/>
</dbReference>
<evidence type="ECO:0000256" key="8">
    <source>
        <dbReference type="ARBA" id="ARBA00023028"/>
    </source>
</evidence>
<dbReference type="Pfam" id="PF00023">
    <property type="entry name" value="Ank"/>
    <property type="match status" value="2"/>
</dbReference>
<keyword evidence="9" id="KW-0472">Membrane</keyword>
<dbReference type="GO" id="GO:0006887">
    <property type="term" value="P:exocytosis"/>
    <property type="evidence" value="ECO:0007669"/>
    <property type="project" value="UniProtKB-KW"/>
</dbReference>
<evidence type="ECO:0000256" key="7">
    <source>
        <dbReference type="ARBA" id="ARBA00022699"/>
    </source>
</evidence>
<feature type="repeat" description="ANK" evidence="10">
    <location>
        <begin position="400"/>
        <end position="432"/>
    </location>
</feature>
<dbReference type="Pfam" id="PF13424">
    <property type="entry name" value="TPR_12"/>
    <property type="match status" value="2"/>
</dbReference>
<keyword evidence="6" id="KW-0800">Toxin</keyword>
<dbReference type="Proteomes" id="UP000827092">
    <property type="component" value="Unassembled WGS sequence"/>
</dbReference>
<evidence type="ECO:0000256" key="4">
    <source>
        <dbReference type="ARBA" id="ARBA00022525"/>
    </source>
</evidence>
<comment type="subcellular location">
    <subcellularLocation>
        <location evidence="2">Secreted</location>
    </subcellularLocation>
    <subcellularLocation>
        <location evidence="1">Target cell membrane</location>
    </subcellularLocation>
</comment>
<feature type="repeat" description="ANK" evidence="10">
    <location>
        <begin position="15"/>
        <end position="47"/>
    </location>
</feature>
<dbReference type="PRINTS" id="PR01415">
    <property type="entry name" value="ANKYRIN"/>
</dbReference>
<dbReference type="SUPFAM" id="SSF48403">
    <property type="entry name" value="Ankyrin repeat"/>
    <property type="match status" value="2"/>
</dbReference>
<evidence type="ECO:0000256" key="10">
    <source>
        <dbReference type="PROSITE-ProRule" id="PRU00023"/>
    </source>
</evidence>
<dbReference type="GO" id="GO:0005576">
    <property type="term" value="C:extracellular region"/>
    <property type="evidence" value="ECO:0007669"/>
    <property type="project" value="UniProtKB-SubCell"/>
</dbReference>
<keyword evidence="4" id="KW-0964">Secreted</keyword>
<dbReference type="InterPro" id="IPR011990">
    <property type="entry name" value="TPR-like_helical_dom_sf"/>
</dbReference>
<keyword evidence="12" id="KW-1185">Reference proteome</keyword>
<evidence type="ECO:0000256" key="6">
    <source>
        <dbReference type="ARBA" id="ARBA00022656"/>
    </source>
</evidence>
<dbReference type="SMART" id="SM00248">
    <property type="entry name" value="ANK"/>
    <property type="match status" value="11"/>
</dbReference>
<dbReference type="PANTHER" id="PTHR46224:SF64">
    <property type="entry name" value="IQ MOTIF AND ANKYRIN REPEAT DOMAIN-CONTAINING PROTEIN 1"/>
    <property type="match status" value="1"/>
</dbReference>
<dbReference type="PANTHER" id="PTHR46224">
    <property type="entry name" value="ANKYRIN REPEAT FAMILY PROTEIN"/>
    <property type="match status" value="1"/>
</dbReference>
<feature type="repeat" description="ANK" evidence="10">
    <location>
        <begin position="113"/>
        <end position="145"/>
    </location>
</feature>
<evidence type="ECO:0000256" key="2">
    <source>
        <dbReference type="ARBA" id="ARBA00004613"/>
    </source>
</evidence>
<organism evidence="11 12">
    <name type="scientific">Oedothorax gibbosus</name>
    <dbReference type="NCBI Taxonomy" id="931172"/>
    <lineage>
        <taxon>Eukaryota</taxon>
        <taxon>Metazoa</taxon>
        <taxon>Ecdysozoa</taxon>
        <taxon>Arthropoda</taxon>
        <taxon>Chelicerata</taxon>
        <taxon>Arachnida</taxon>
        <taxon>Araneae</taxon>
        <taxon>Araneomorphae</taxon>
        <taxon>Entelegynae</taxon>
        <taxon>Araneoidea</taxon>
        <taxon>Linyphiidae</taxon>
        <taxon>Erigoninae</taxon>
        <taxon>Oedothorax</taxon>
    </lineage>
</organism>
<dbReference type="Pfam" id="PF12796">
    <property type="entry name" value="Ank_2"/>
    <property type="match status" value="3"/>
</dbReference>
<keyword evidence="9" id="KW-1053">Target membrane</keyword>
<feature type="repeat" description="ANK" evidence="10">
    <location>
        <begin position="313"/>
        <end position="345"/>
    </location>
</feature>
<evidence type="ECO:0000256" key="3">
    <source>
        <dbReference type="ARBA" id="ARBA00022483"/>
    </source>
</evidence>
<keyword evidence="5" id="KW-1052">Target cell membrane</keyword>
<comment type="caution">
    <text evidence="11">The sequence shown here is derived from an EMBL/GenBank/DDBJ whole genome shotgun (WGS) entry which is preliminary data.</text>
</comment>
<evidence type="ECO:0000256" key="9">
    <source>
        <dbReference type="ARBA" id="ARBA00023298"/>
    </source>
</evidence>
<feature type="repeat" description="ANK" evidence="10">
    <location>
        <begin position="213"/>
        <end position="245"/>
    </location>
</feature>
<keyword evidence="8" id="KW-0638">Presynaptic neurotoxin</keyword>
<feature type="repeat" description="ANK" evidence="10">
    <location>
        <begin position="279"/>
        <end position="311"/>
    </location>
</feature>
<evidence type="ECO:0000313" key="12">
    <source>
        <dbReference type="Proteomes" id="UP000827092"/>
    </source>
</evidence>
<keyword evidence="7" id="KW-0528">Neurotoxin</keyword>
<evidence type="ECO:0000313" key="11">
    <source>
        <dbReference type="EMBL" id="KAG8177431.1"/>
    </source>
</evidence>
<dbReference type="PROSITE" id="PS50088">
    <property type="entry name" value="ANK_REPEAT"/>
    <property type="match status" value="10"/>
</dbReference>
<dbReference type="Gene3D" id="1.25.40.10">
    <property type="entry name" value="Tetratricopeptide repeat domain"/>
    <property type="match status" value="2"/>
</dbReference>
<name>A0AAV6U1G0_9ARAC</name>
<dbReference type="AlphaFoldDB" id="A0AAV6U1G0"/>
<feature type="repeat" description="ANK" evidence="10">
    <location>
        <begin position="246"/>
        <end position="278"/>
    </location>
</feature>
<dbReference type="Gene3D" id="1.25.40.20">
    <property type="entry name" value="Ankyrin repeat-containing domain"/>
    <property type="match status" value="3"/>
</dbReference>
<dbReference type="GO" id="GO:0090729">
    <property type="term" value="F:toxin activity"/>
    <property type="evidence" value="ECO:0007669"/>
    <property type="project" value="UniProtKB-KW"/>
</dbReference>
<dbReference type="GO" id="GO:0044218">
    <property type="term" value="C:other organism cell membrane"/>
    <property type="evidence" value="ECO:0007669"/>
    <property type="project" value="UniProtKB-KW"/>
</dbReference>
<sequence length="894" mass="99698">MLIKVGANVEVKDASGKTPLCFAVENNNKKIVVDLINAGADLNIGSLLIDAVKQGFTGIALLLINSDTCNIKDNVKDKETNSTPLLLASLKGQTNVVRALLMKGADINYTSSHNLSALHCAAVFGHDDVVKVLLKYNSKLYKWKDCDGSTPLHLAVKMGHAKVVSTLLSAGANPCIVRNDNNTSVELAVARDNSEIVELLLSHSYVDANDSNNGHTLLHIAAEKGHLTNTELLVERGADINARNISGSKPIHIAARDGQLNILKYYLGKNIQIHDLGMDGQSLLHYAANGGQLEIAKYLIEQNIDVNISDDTTQAAALHIATQNGFSDMIHILLDNGAYYNATAMVNASALDIAKWHGHKKAAKLLETTEKFFQAVKQNKVSETEKFLEEGAVVNVKNRDNVTPLHFASWKGYDDIVKILLKYKANPNVTGKSGSTPLHYACRYNHLNIVKSLLLHKAAYNAPCCYHKTPLDFATGPEVKKLLSLINETFRNVQNGDIEVISRLKGIKDKVILKIVMNAHNKDNKSLLTAAVHSDFPKLRQLKQVLHDDMKAELLAANLLCSQEMFEEALAIFKIVFEKRKDLLGPEHPDTLETELQVGLVLYKQHKYKEALTVSEAVYRKQKETLGEENADTIRTKRLIALIYHRQGKNEEALALYEHMLPKLIDILGPSHSDVLSTQGDMAMVLRVLFKYEEALKVNYEILNIRKNHNGPNHPLILVVQNNIALLLDDQGKHIEAVKLLKKVYEARKKVLGPDHSDTIRTTHWITLISCQNEKKSVADDLREVIEKQKQILGTDHFDTVNTQYSYADALLSQGLMEESLKIYQDIIDRKKEIFGPNHPSVIDIEEKIAVIKHVVNGIYAATHNCPHENDFRIFPDIEARNRFVNEANCEFSR</sequence>
<keyword evidence="3" id="KW-0268">Exocytosis</keyword>
<gene>
    <name evidence="11" type="ORF">JTE90_026216</name>
</gene>
<keyword evidence="10" id="KW-0040">ANK repeat</keyword>
<dbReference type="Pfam" id="PF13374">
    <property type="entry name" value="TPR_10"/>
    <property type="match status" value="2"/>
</dbReference>
<dbReference type="PROSITE" id="PS50297">
    <property type="entry name" value="ANK_REP_REGION"/>
    <property type="match status" value="9"/>
</dbReference>
<evidence type="ECO:0000256" key="1">
    <source>
        <dbReference type="ARBA" id="ARBA00004175"/>
    </source>
</evidence>
<reference evidence="11 12" key="1">
    <citation type="journal article" date="2022" name="Nat. Ecol. Evol.">
        <title>A masculinizing supergene underlies an exaggerated male reproductive morph in a spider.</title>
        <authorList>
            <person name="Hendrickx F."/>
            <person name="De Corte Z."/>
            <person name="Sonet G."/>
            <person name="Van Belleghem S.M."/>
            <person name="Kostlbacher S."/>
            <person name="Vangestel C."/>
        </authorList>
    </citation>
    <scope>NUCLEOTIDE SEQUENCE [LARGE SCALE GENOMIC DNA]</scope>
    <source>
        <strain evidence="11">W744_W776</strain>
    </source>
</reference>
<feature type="repeat" description="ANK" evidence="10">
    <location>
        <begin position="433"/>
        <end position="462"/>
    </location>
</feature>
<dbReference type="EMBL" id="JAFNEN010000779">
    <property type="protein sequence ID" value="KAG8177431.1"/>
    <property type="molecule type" value="Genomic_DNA"/>
</dbReference>
<dbReference type="InterPro" id="IPR036770">
    <property type="entry name" value="Ankyrin_rpt-contain_sf"/>
</dbReference>
<protein>
    <submittedName>
        <fullName evidence="11">Uncharacterized protein</fullName>
    </submittedName>
</protein>
<dbReference type="InterPro" id="IPR002110">
    <property type="entry name" value="Ankyrin_rpt"/>
</dbReference>
<dbReference type="GO" id="GO:0044231">
    <property type="term" value="C:host cell presynaptic membrane"/>
    <property type="evidence" value="ECO:0007669"/>
    <property type="project" value="UniProtKB-KW"/>
</dbReference>
<proteinExistence type="predicted"/>
<dbReference type="Pfam" id="PF13857">
    <property type="entry name" value="Ank_5"/>
    <property type="match status" value="1"/>
</dbReference>
<dbReference type="SUPFAM" id="SSF48452">
    <property type="entry name" value="TPR-like"/>
    <property type="match status" value="2"/>
</dbReference>
<feature type="repeat" description="ANK" evidence="10">
    <location>
        <begin position="147"/>
        <end position="179"/>
    </location>
</feature>
<feature type="repeat" description="ANK" evidence="10">
    <location>
        <begin position="80"/>
        <end position="112"/>
    </location>
</feature>